<feature type="compositionally biased region" description="Polar residues" evidence="10">
    <location>
        <begin position="418"/>
        <end position="429"/>
    </location>
</feature>
<keyword evidence="13" id="KW-1185">Reference proteome</keyword>
<evidence type="ECO:0000313" key="12">
    <source>
        <dbReference type="EMBL" id="CAB9525705.1"/>
    </source>
</evidence>
<evidence type="ECO:0000256" key="9">
    <source>
        <dbReference type="ARBA" id="ARBA00037847"/>
    </source>
</evidence>
<evidence type="ECO:0000256" key="4">
    <source>
        <dbReference type="ARBA" id="ARBA00022729"/>
    </source>
</evidence>
<protein>
    <submittedName>
        <fullName evidence="12">Leucine Rich Repeat</fullName>
    </submittedName>
</protein>
<name>A0A9N8ESP6_9STRA</name>
<evidence type="ECO:0000256" key="1">
    <source>
        <dbReference type="ARBA" id="ARBA00004236"/>
    </source>
</evidence>
<evidence type="ECO:0000256" key="7">
    <source>
        <dbReference type="ARBA" id="ARBA00023170"/>
    </source>
</evidence>
<feature type="compositionally biased region" description="Acidic residues" evidence="10">
    <location>
        <begin position="196"/>
        <end position="205"/>
    </location>
</feature>
<dbReference type="AlphaFoldDB" id="A0A9N8ESP6"/>
<evidence type="ECO:0000256" key="5">
    <source>
        <dbReference type="ARBA" id="ARBA00022989"/>
    </source>
</evidence>
<evidence type="ECO:0000256" key="3">
    <source>
        <dbReference type="ARBA" id="ARBA00022692"/>
    </source>
</evidence>
<gene>
    <name evidence="12" type="ORF">SEMRO_1715_G293070.1</name>
</gene>
<dbReference type="PANTHER" id="PTHR48052">
    <property type="entry name" value="UNNAMED PRODUCT"/>
    <property type="match status" value="1"/>
</dbReference>
<keyword evidence="8" id="KW-0325">Glycoprotein</keyword>
<feature type="transmembrane region" description="Helical" evidence="11">
    <location>
        <begin position="476"/>
        <end position="498"/>
    </location>
</feature>
<evidence type="ECO:0000256" key="11">
    <source>
        <dbReference type="SAM" id="Phobius"/>
    </source>
</evidence>
<organism evidence="12 13">
    <name type="scientific">Seminavis robusta</name>
    <dbReference type="NCBI Taxonomy" id="568900"/>
    <lineage>
        <taxon>Eukaryota</taxon>
        <taxon>Sar</taxon>
        <taxon>Stramenopiles</taxon>
        <taxon>Ochrophyta</taxon>
        <taxon>Bacillariophyta</taxon>
        <taxon>Bacillariophyceae</taxon>
        <taxon>Bacillariophycidae</taxon>
        <taxon>Naviculales</taxon>
        <taxon>Naviculaceae</taxon>
        <taxon>Seminavis</taxon>
    </lineage>
</organism>
<keyword evidence="2" id="KW-1003">Cell membrane</keyword>
<feature type="region of interest" description="Disordered" evidence="10">
    <location>
        <begin position="403"/>
        <end position="442"/>
    </location>
</feature>
<keyword evidence="5 11" id="KW-1133">Transmembrane helix</keyword>
<evidence type="ECO:0000256" key="8">
    <source>
        <dbReference type="ARBA" id="ARBA00023180"/>
    </source>
</evidence>
<keyword evidence="3 11" id="KW-0812">Transmembrane</keyword>
<keyword evidence="6 11" id="KW-0472">Membrane</keyword>
<feature type="region of interest" description="Disordered" evidence="10">
    <location>
        <begin position="285"/>
        <end position="344"/>
    </location>
</feature>
<feature type="compositionally biased region" description="Basic and acidic residues" evidence="10">
    <location>
        <begin position="1"/>
        <end position="16"/>
    </location>
</feature>
<dbReference type="OrthoDB" id="206948at2759"/>
<reference evidence="12" key="1">
    <citation type="submission" date="2020-06" db="EMBL/GenBank/DDBJ databases">
        <authorList>
            <consortium name="Plant Systems Biology data submission"/>
        </authorList>
    </citation>
    <scope>NUCLEOTIDE SEQUENCE</scope>
    <source>
        <strain evidence="12">D6</strain>
    </source>
</reference>
<keyword evidence="4" id="KW-0732">Signal</keyword>
<feature type="compositionally biased region" description="Low complexity" evidence="10">
    <location>
        <begin position="291"/>
        <end position="307"/>
    </location>
</feature>
<sequence length="823" mass="88062">MASRKDSSNDGHKAEAEDTGPNQQEKLLADTVGTITPPGTSTMIDDEMLAEKETKEETSPVARMPSSILESENLLHLKICAASPGPTGTANNAASMSRNNNNGSKDHAVNSTGSSKVKPPFVADTGKDEQRADAPPDTSGMERMPSSIQSSEALLSLKIGMATPGNRTDHAGVRSTSSDPGEWGSVPSKVQTFEDGLQEGNDEMSADVPPDTTSMERMPSSVQASEALISLKIGMATLEPTNHARAARSTGSDSGEQDSVPNEVLTFEDRLRGKILIAAGLPIQEHPQSVGDTSAGTGSTSGTAPDSNVNANQSRQTDEEAAAVGTNADAATASGQAPRRESLPGAFPIEGIAMSNRNLNAGEDEDEGTVMWGQPSGTMSLGTAMSMGTAGFVSSAFLVEDSNQFDEETSPLSDDPSGISNSSQNNAGNERTPPGRRRSSRYRMEDLEAALDVKRLSDQAARNADQAADSTNKKRIVVAFVVSLILCCAITTGLTFGLRQRSPVDDDDVFLLSPISNTGTAAPLFQPFDQKLHRQIIKNIENNVTSPQYKANAWLLEDPNFEEYPDWRKHQRFALAAMYFATAGDQWFQNDNWLSYEIGECDWFTKHPTEEAICDDAGHYLIRNLTNNNLYGVLPLGLHISTLKVMDVSHNRLHGQHPPAIQGGSLEIHILSNNSFVGRIVGEAGFYNTSLRVVKVDNNQLEGEIFLTRRLTPMLEIMNVTGNRYYGTISDRIADIPTMKYLGIGHSFVSGPIPSEIGLLTGLTGLDLSGNTALSGNIPESFANLSKLSHLDVSGTSISGRVPQALCEAKLEIVANCSVVGCC</sequence>
<dbReference type="Gene3D" id="3.80.10.10">
    <property type="entry name" value="Ribonuclease Inhibitor"/>
    <property type="match status" value="1"/>
</dbReference>
<evidence type="ECO:0000256" key="2">
    <source>
        <dbReference type="ARBA" id="ARBA00022475"/>
    </source>
</evidence>
<feature type="compositionally biased region" description="Basic and acidic residues" evidence="10">
    <location>
        <begin position="49"/>
        <end position="58"/>
    </location>
</feature>
<evidence type="ECO:0000256" key="10">
    <source>
        <dbReference type="SAM" id="MobiDB-lite"/>
    </source>
</evidence>
<feature type="compositionally biased region" description="Low complexity" evidence="10">
    <location>
        <begin position="322"/>
        <end position="333"/>
    </location>
</feature>
<feature type="compositionally biased region" description="Polar residues" evidence="10">
    <location>
        <begin position="249"/>
        <end position="260"/>
    </location>
</feature>
<evidence type="ECO:0000256" key="6">
    <source>
        <dbReference type="ARBA" id="ARBA00023136"/>
    </source>
</evidence>
<keyword evidence="7" id="KW-0675">Receptor</keyword>
<dbReference type="Pfam" id="PF00560">
    <property type="entry name" value="LRR_1"/>
    <property type="match status" value="1"/>
</dbReference>
<feature type="compositionally biased region" description="Low complexity" evidence="10">
    <location>
        <begin position="90"/>
        <end position="103"/>
    </location>
</feature>
<dbReference type="EMBL" id="CAICTM010001713">
    <property type="protein sequence ID" value="CAB9525705.1"/>
    <property type="molecule type" value="Genomic_DNA"/>
</dbReference>
<comment type="caution">
    <text evidence="12">The sequence shown here is derived from an EMBL/GenBank/DDBJ whole genome shotgun (WGS) entry which is preliminary data.</text>
</comment>
<accession>A0A9N8ESP6</accession>
<feature type="region of interest" description="Disordered" evidence="10">
    <location>
        <begin position="80"/>
        <end position="222"/>
    </location>
</feature>
<evidence type="ECO:0000313" key="13">
    <source>
        <dbReference type="Proteomes" id="UP001153069"/>
    </source>
</evidence>
<feature type="compositionally biased region" description="Polar residues" evidence="10">
    <location>
        <begin position="211"/>
        <end position="222"/>
    </location>
</feature>
<feature type="region of interest" description="Disordered" evidence="10">
    <location>
        <begin position="1"/>
        <end position="66"/>
    </location>
</feature>
<feature type="compositionally biased region" description="Polar residues" evidence="10">
    <location>
        <begin position="33"/>
        <end position="43"/>
    </location>
</feature>
<dbReference type="SUPFAM" id="SSF52058">
    <property type="entry name" value="L domain-like"/>
    <property type="match status" value="1"/>
</dbReference>
<dbReference type="InterPro" id="IPR001611">
    <property type="entry name" value="Leu-rich_rpt"/>
</dbReference>
<comment type="subcellular location">
    <subcellularLocation>
        <location evidence="1">Cell membrane</location>
    </subcellularLocation>
    <subcellularLocation>
        <location evidence="9">Endomembrane system</location>
        <topology evidence="9">Single-pass membrane protein</topology>
    </subcellularLocation>
</comment>
<feature type="region of interest" description="Disordered" evidence="10">
    <location>
        <begin position="243"/>
        <end position="262"/>
    </location>
</feature>
<dbReference type="Proteomes" id="UP001153069">
    <property type="component" value="Unassembled WGS sequence"/>
</dbReference>
<dbReference type="PANTHER" id="PTHR48052:SF66">
    <property type="entry name" value="OS02G0610000 PROTEIN"/>
    <property type="match status" value="1"/>
</dbReference>
<feature type="compositionally biased region" description="Basic and acidic residues" evidence="10">
    <location>
        <begin position="125"/>
        <end position="134"/>
    </location>
</feature>
<dbReference type="GO" id="GO:0005886">
    <property type="term" value="C:plasma membrane"/>
    <property type="evidence" value="ECO:0007669"/>
    <property type="project" value="UniProtKB-SubCell"/>
</dbReference>
<dbReference type="GO" id="GO:0012505">
    <property type="term" value="C:endomembrane system"/>
    <property type="evidence" value="ECO:0007669"/>
    <property type="project" value="UniProtKB-SubCell"/>
</dbReference>
<dbReference type="InterPro" id="IPR032675">
    <property type="entry name" value="LRR_dom_sf"/>
</dbReference>
<proteinExistence type="predicted"/>